<gene>
    <name evidence="2" type="ORF">GCM10017044_11930</name>
</gene>
<evidence type="ECO:0008006" key="4">
    <source>
        <dbReference type="Google" id="ProtNLM"/>
    </source>
</evidence>
<evidence type="ECO:0000256" key="1">
    <source>
        <dbReference type="SAM" id="SignalP"/>
    </source>
</evidence>
<evidence type="ECO:0000313" key="2">
    <source>
        <dbReference type="EMBL" id="GHF18990.1"/>
    </source>
</evidence>
<proteinExistence type="predicted"/>
<accession>A0A919AQU7</accession>
<dbReference type="EMBL" id="BNCI01000001">
    <property type="protein sequence ID" value="GHF18990.1"/>
    <property type="molecule type" value="Genomic_DNA"/>
</dbReference>
<keyword evidence="1" id="KW-0732">Signal</keyword>
<comment type="caution">
    <text evidence="2">The sequence shown here is derived from an EMBL/GenBank/DDBJ whole genome shotgun (WGS) entry which is preliminary data.</text>
</comment>
<feature type="chain" id="PRO_5037847055" description="DUF1579 domain-containing protein" evidence="1">
    <location>
        <begin position="23"/>
        <end position="181"/>
    </location>
</feature>
<keyword evidence="3" id="KW-1185">Reference proteome</keyword>
<feature type="signal peptide" evidence="1">
    <location>
        <begin position="1"/>
        <end position="22"/>
    </location>
</feature>
<organism evidence="2 3">
    <name type="scientific">Kordiimonas sediminis</name>
    <dbReference type="NCBI Taxonomy" id="1735581"/>
    <lineage>
        <taxon>Bacteria</taxon>
        <taxon>Pseudomonadati</taxon>
        <taxon>Pseudomonadota</taxon>
        <taxon>Alphaproteobacteria</taxon>
        <taxon>Kordiimonadales</taxon>
        <taxon>Kordiimonadaceae</taxon>
        <taxon>Kordiimonas</taxon>
    </lineage>
</organism>
<sequence length="181" mass="20242">MKKLLVTSVTLILLSINSMVSAAPQTNAPALIDPLALLEPYTNRTWQHTVGTKGEPGYFNDISHWQTVMGGHAVLTRHSVNEGVYGGYTLIFYDAEASILRCTYVTNGGFYTECTIRQADDQIIVEETVKGTRRGPESVRSQIAIEDGQMIVTSQYKTEKDWSDPEVRRYHENPTALVIFN</sequence>
<evidence type="ECO:0000313" key="3">
    <source>
        <dbReference type="Proteomes" id="UP000630923"/>
    </source>
</evidence>
<dbReference type="RefSeq" id="WP_191250815.1">
    <property type="nucleotide sequence ID" value="NZ_BNCI01000001.1"/>
</dbReference>
<dbReference type="Proteomes" id="UP000630923">
    <property type="component" value="Unassembled WGS sequence"/>
</dbReference>
<protein>
    <recommendedName>
        <fullName evidence="4">DUF1579 domain-containing protein</fullName>
    </recommendedName>
</protein>
<name>A0A919AQU7_9PROT</name>
<reference evidence="2" key="2">
    <citation type="submission" date="2020-09" db="EMBL/GenBank/DDBJ databases">
        <authorList>
            <person name="Sun Q."/>
            <person name="Kim S."/>
        </authorList>
    </citation>
    <scope>NUCLEOTIDE SEQUENCE</scope>
    <source>
        <strain evidence="2">KCTC 42590</strain>
    </source>
</reference>
<dbReference type="AlphaFoldDB" id="A0A919AQU7"/>
<reference evidence="2" key="1">
    <citation type="journal article" date="2014" name="Int. J. Syst. Evol. Microbiol.">
        <title>Complete genome sequence of Corynebacterium casei LMG S-19264T (=DSM 44701T), isolated from a smear-ripened cheese.</title>
        <authorList>
            <consortium name="US DOE Joint Genome Institute (JGI-PGF)"/>
            <person name="Walter F."/>
            <person name="Albersmeier A."/>
            <person name="Kalinowski J."/>
            <person name="Ruckert C."/>
        </authorList>
    </citation>
    <scope>NUCLEOTIDE SEQUENCE</scope>
    <source>
        <strain evidence="2">KCTC 42590</strain>
    </source>
</reference>